<dbReference type="KEGG" id="ypi:YpsIP31758_A0017"/>
<keyword evidence="1" id="KW-0614">Plasmid</keyword>
<sequence length="260" mass="31057">MSSTKQWFEDEEENRREAWIRARLSDPDLGNDSDEWQELEEEYDNYKDFMEDMAREEYEEQQWLKNNPHTDIYVSSISLLDEILDEGKEHTSETFYKMQIAYCVTIMESCLGDMIKSIVLSDNRYRNYAVYQIEHLRKKEINLVYLIDKEDVVGKSVQEYLTGITYHDIPIVERTYRAILQIKKYKNIDTTKIDVLTTLRNDIVHRNGKTREGNDSIKFDYNAVLEAFDTTKIFLTEMKDMISEAIKYHEEKQMNKDLEN</sequence>
<proteinExistence type="predicted"/>
<dbReference type="Proteomes" id="UP000002412">
    <property type="component" value="Plasmid p_59kb"/>
</dbReference>
<accession>A0A0U1QTA1</accession>
<name>A0A0U1QTA1_YERP3</name>
<dbReference type="RefSeq" id="WP_011988454.1">
    <property type="nucleotide sequence ID" value="NC_009704.1"/>
</dbReference>
<evidence type="ECO:0000313" key="1">
    <source>
        <dbReference type="EMBL" id="ABS45610.1"/>
    </source>
</evidence>
<geneLocation type="plasmid" evidence="2">
    <name>plasmid_59kb</name>
</geneLocation>
<evidence type="ECO:0008006" key="3">
    <source>
        <dbReference type="Google" id="ProtNLM"/>
    </source>
</evidence>
<evidence type="ECO:0000313" key="2">
    <source>
        <dbReference type="Proteomes" id="UP000002412"/>
    </source>
</evidence>
<gene>
    <name evidence="1" type="ordered locus">YpsIP31758_A0017</name>
</gene>
<reference evidence="1 2" key="1">
    <citation type="journal article" date="2007" name="PLoS Genet.">
        <title>The complete genome sequence of Yersinia pseudotuberculosis IP31758, the causative agent of Far East scarlet-like fever.</title>
        <authorList>
            <person name="Eppinger M."/>
            <person name="Rosovitz M.J."/>
            <person name="Fricke W.F."/>
            <person name="Rasko D.A."/>
            <person name="Kokorina G."/>
            <person name="Fayolle C."/>
            <person name="Lindler L.E."/>
            <person name="Carniel E."/>
            <person name="Ravel J."/>
        </authorList>
    </citation>
    <scope>NUCLEOTIDE SEQUENCE [LARGE SCALE GENOMIC DNA]</scope>
    <source>
        <strain evidence="1 2">IP 31758</strain>
        <plasmid evidence="2">Plasmid plasmid_59kb</plasmid>
    </source>
</reference>
<organism evidence="1 2">
    <name type="scientific">Yersinia pseudotuberculosis serotype O:1b (strain IP 31758)</name>
    <dbReference type="NCBI Taxonomy" id="349747"/>
    <lineage>
        <taxon>Bacteria</taxon>
        <taxon>Pseudomonadati</taxon>
        <taxon>Pseudomonadota</taxon>
        <taxon>Gammaproteobacteria</taxon>
        <taxon>Enterobacterales</taxon>
        <taxon>Yersiniaceae</taxon>
        <taxon>Yersinia</taxon>
    </lineage>
</organism>
<protein>
    <recommendedName>
        <fullName evidence="3">RiboL-PSP-HEPN domain-containing protein</fullName>
    </recommendedName>
</protein>
<dbReference type="HOGENOM" id="CLU_884937_0_0_6"/>
<dbReference type="EMBL" id="CP000718">
    <property type="protein sequence ID" value="ABS45610.1"/>
    <property type="molecule type" value="Genomic_DNA"/>
</dbReference>
<dbReference type="AlphaFoldDB" id="A0A0U1QTA1"/>